<accession>B1YXM9</accession>
<name>B1YXM9_BURA4</name>
<dbReference type="EMBL" id="CP001026">
    <property type="protein sequence ID" value="ACB65579.1"/>
    <property type="molecule type" value="Genomic_DNA"/>
</dbReference>
<dbReference type="AlphaFoldDB" id="B1YXM9"/>
<evidence type="ECO:0000313" key="2">
    <source>
        <dbReference type="Proteomes" id="UP000001680"/>
    </source>
</evidence>
<reference evidence="2" key="1">
    <citation type="submission" date="2008-04" db="EMBL/GenBank/DDBJ databases">
        <title>Complete sequence of chromosome 2 of Burkholderia ambifaria MC40-6.</title>
        <authorList>
            <person name="Copeland A."/>
            <person name="Lucas S."/>
            <person name="Lapidus A."/>
            <person name="Glavina del Rio T."/>
            <person name="Dalin E."/>
            <person name="Tice H."/>
            <person name="Pitluck S."/>
            <person name="Chain P."/>
            <person name="Malfatti S."/>
            <person name="Shin M."/>
            <person name="Vergez L."/>
            <person name="Lang D."/>
            <person name="Schmutz J."/>
            <person name="Larimer F."/>
            <person name="Land M."/>
            <person name="Hauser L."/>
            <person name="Kyrpides N."/>
            <person name="Lykidis A."/>
            <person name="Ramette A."/>
            <person name="Konstantinidis K."/>
            <person name="Tiedje J."/>
            <person name="Richardson P."/>
        </authorList>
    </citation>
    <scope>NUCLEOTIDE SEQUENCE [LARGE SCALE GENOMIC DNA]</scope>
    <source>
        <strain evidence="2">MC40-6</strain>
    </source>
</reference>
<sequence>MACAGYDPEDPLSGLSVARFMRIKPSLPGVGQSTDIAVGS</sequence>
<dbReference type="Proteomes" id="UP000001680">
    <property type="component" value="Chromosome 2"/>
</dbReference>
<dbReference type="KEGG" id="bac:BamMC406_3104"/>
<gene>
    <name evidence="1" type="ordered locus">BamMC406_3104</name>
</gene>
<organism evidence="1 2">
    <name type="scientific">Burkholderia ambifaria (strain MC40-6)</name>
    <dbReference type="NCBI Taxonomy" id="398577"/>
    <lineage>
        <taxon>Bacteria</taxon>
        <taxon>Pseudomonadati</taxon>
        <taxon>Pseudomonadota</taxon>
        <taxon>Betaproteobacteria</taxon>
        <taxon>Burkholderiales</taxon>
        <taxon>Burkholderiaceae</taxon>
        <taxon>Burkholderia</taxon>
        <taxon>Burkholderia cepacia complex</taxon>
    </lineage>
</organism>
<protein>
    <submittedName>
        <fullName evidence="1">Uncharacterized protein</fullName>
    </submittedName>
</protein>
<evidence type="ECO:0000313" key="1">
    <source>
        <dbReference type="EMBL" id="ACB65579.1"/>
    </source>
</evidence>
<dbReference type="HOGENOM" id="CLU_3286032_0_0_4"/>
<proteinExistence type="predicted"/>